<dbReference type="CDD" id="cd04301">
    <property type="entry name" value="NAT_SF"/>
    <property type="match status" value="1"/>
</dbReference>
<dbReference type="SUPFAM" id="SSF55729">
    <property type="entry name" value="Acyl-CoA N-acyltransferases (Nat)"/>
    <property type="match status" value="1"/>
</dbReference>
<dbReference type="PANTHER" id="PTHR43441">
    <property type="entry name" value="RIBOSOMAL-PROTEIN-SERINE ACETYLTRANSFERASE"/>
    <property type="match status" value="1"/>
</dbReference>
<dbReference type="OrthoDB" id="9814648at2"/>
<dbReference type="InterPro" id="IPR000182">
    <property type="entry name" value="GNAT_dom"/>
</dbReference>
<dbReference type="GO" id="GO:0008999">
    <property type="term" value="F:protein-N-terminal-alanine acetyltransferase activity"/>
    <property type="evidence" value="ECO:0007669"/>
    <property type="project" value="TreeGrafter"/>
</dbReference>
<organism evidence="2 3">
    <name type="scientific">Nonomuraea terrae</name>
    <dbReference type="NCBI Taxonomy" id="2530383"/>
    <lineage>
        <taxon>Bacteria</taxon>
        <taxon>Bacillati</taxon>
        <taxon>Actinomycetota</taxon>
        <taxon>Actinomycetes</taxon>
        <taxon>Streptosporangiales</taxon>
        <taxon>Streptosporangiaceae</taxon>
        <taxon>Nonomuraea</taxon>
    </lineage>
</organism>
<protein>
    <submittedName>
        <fullName evidence="2">N-acetyltransferase</fullName>
    </submittedName>
</protein>
<name>A0A4R4YUT8_9ACTN</name>
<comment type="caution">
    <text evidence="2">The sequence shown here is derived from an EMBL/GenBank/DDBJ whole genome shotgun (WGS) entry which is preliminary data.</text>
</comment>
<dbReference type="PROSITE" id="PS51186">
    <property type="entry name" value="GNAT"/>
    <property type="match status" value="1"/>
</dbReference>
<dbReference type="GO" id="GO:1990189">
    <property type="term" value="F:protein N-terminal-serine acetyltransferase activity"/>
    <property type="evidence" value="ECO:0007669"/>
    <property type="project" value="TreeGrafter"/>
</dbReference>
<keyword evidence="3" id="KW-1185">Reference proteome</keyword>
<gene>
    <name evidence="2" type="ORF">E1286_14295</name>
</gene>
<dbReference type="PANTHER" id="PTHR43441:SF2">
    <property type="entry name" value="FAMILY ACETYLTRANSFERASE, PUTATIVE (AFU_ORTHOLOGUE AFUA_7G00850)-RELATED"/>
    <property type="match status" value="1"/>
</dbReference>
<evidence type="ECO:0000313" key="3">
    <source>
        <dbReference type="Proteomes" id="UP000295302"/>
    </source>
</evidence>
<dbReference type="InterPro" id="IPR051908">
    <property type="entry name" value="Ribosomal_N-acetyltransferase"/>
</dbReference>
<evidence type="ECO:0000259" key="1">
    <source>
        <dbReference type="PROSITE" id="PS51186"/>
    </source>
</evidence>
<evidence type="ECO:0000313" key="2">
    <source>
        <dbReference type="EMBL" id="TDD49155.1"/>
    </source>
</evidence>
<dbReference type="EMBL" id="SMKQ01000033">
    <property type="protein sequence ID" value="TDD49155.1"/>
    <property type="molecule type" value="Genomic_DNA"/>
</dbReference>
<dbReference type="RefSeq" id="WP_132612563.1">
    <property type="nucleotide sequence ID" value="NZ_SMKQ01000033.1"/>
</dbReference>
<dbReference type="Gene3D" id="3.40.630.30">
    <property type="match status" value="1"/>
</dbReference>
<accession>A0A4R4YUT8</accession>
<dbReference type="Pfam" id="PF13302">
    <property type="entry name" value="Acetyltransf_3"/>
    <property type="match status" value="1"/>
</dbReference>
<dbReference type="InterPro" id="IPR016181">
    <property type="entry name" value="Acyl_CoA_acyltransferase"/>
</dbReference>
<feature type="domain" description="N-acetyltransferase" evidence="1">
    <location>
        <begin position="3"/>
        <end position="166"/>
    </location>
</feature>
<sequence length="173" mass="19415">MTIRLRPVSEKDLSLLHRLTSDPEGGGEFEWYGFQNPHAMRKRWAEDGLLGDDHSMLIIADGDDPVGFVSFRKRVANRASHYWEMGLIVAPEQRGKGHGTQAQRLLARYLFEHSTANRVEASTEITNVAEQRALEKAGFTREGVLRGAGFRAGEWRDGVLYSMLRSDLGPSSD</sequence>
<keyword evidence="2" id="KW-0808">Transferase</keyword>
<reference evidence="2 3" key="1">
    <citation type="submission" date="2019-03" db="EMBL/GenBank/DDBJ databases">
        <title>Draft genome sequences of novel Actinobacteria.</title>
        <authorList>
            <person name="Sahin N."/>
            <person name="Ay H."/>
            <person name="Saygin H."/>
        </authorList>
    </citation>
    <scope>NUCLEOTIDE SEQUENCE [LARGE SCALE GENOMIC DNA]</scope>
    <source>
        <strain evidence="2 3">CH32</strain>
    </source>
</reference>
<dbReference type="Proteomes" id="UP000295302">
    <property type="component" value="Unassembled WGS sequence"/>
</dbReference>
<dbReference type="GO" id="GO:0005737">
    <property type="term" value="C:cytoplasm"/>
    <property type="evidence" value="ECO:0007669"/>
    <property type="project" value="TreeGrafter"/>
</dbReference>
<dbReference type="AlphaFoldDB" id="A0A4R4YUT8"/>
<proteinExistence type="predicted"/>